<dbReference type="InterPro" id="IPR015943">
    <property type="entry name" value="WD40/YVTN_repeat-like_dom_sf"/>
</dbReference>
<dbReference type="PROSITE" id="PS00107">
    <property type="entry name" value="PROTEIN_KINASE_ATP"/>
    <property type="match status" value="1"/>
</dbReference>
<evidence type="ECO:0000256" key="15">
    <source>
        <dbReference type="SAM" id="SignalP"/>
    </source>
</evidence>
<comment type="subcellular location">
    <subcellularLocation>
        <location evidence="1">Endoplasmic reticulum membrane</location>
        <topology evidence="1">Single-pass type I membrane protein</topology>
    </subcellularLocation>
</comment>
<feature type="signal peptide" evidence="15">
    <location>
        <begin position="1"/>
        <end position="18"/>
    </location>
</feature>
<gene>
    <name evidence="17" type="ORF">PENTCL1PPCAC_27876</name>
</gene>
<protein>
    <recommendedName>
        <fullName evidence="12">PRKR-like endoplasmic reticulum kinase</fullName>
    </recommendedName>
</protein>
<evidence type="ECO:0000256" key="14">
    <source>
        <dbReference type="SAM" id="MobiDB-lite"/>
    </source>
</evidence>
<evidence type="ECO:0000256" key="9">
    <source>
        <dbReference type="ARBA" id="ARBA00023180"/>
    </source>
</evidence>
<evidence type="ECO:0000256" key="2">
    <source>
        <dbReference type="ARBA" id="ARBA00022679"/>
    </source>
</evidence>
<dbReference type="GO" id="GO:0006986">
    <property type="term" value="P:response to unfolded protein"/>
    <property type="evidence" value="ECO:0007669"/>
    <property type="project" value="UniProtKB-KW"/>
</dbReference>
<dbReference type="InterPro" id="IPR017441">
    <property type="entry name" value="Protein_kinase_ATP_BS"/>
</dbReference>
<keyword evidence="7" id="KW-0810">Translation regulation</keyword>
<dbReference type="PANTHER" id="PTHR11042">
    <property type="entry name" value="EUKARYOTIC TRANSLATION INITIATION FACTOR 2-ALPHA KINASE EIF2-ALPHA KINASE -RELATED"/>
    <property type="match status" value="1"/>
</dbReference>
<dbReference type="InterPro" id="IPR011047">
    <property type="entry name" value="Quinoprotein_ADH-like_sf"/>
</dbReference>
<dbReference type="SMART" id="SM00220">
    <property type="entry name" value="S_TKc"/>
    <property type="match status" value="1"/>
</dbReference>
<dbReference type="Pfam" id="PF00069">
    <property type="entry name" value="Pkinase"/>
    <property type="match status" value="2"/>
</dbReference>
<dbReference type="SUPFAM" id="SSF56112">
    <property type="entry name" value="Protein kinase-like (PK-like)"/>
    <property type="match status" value="1"/>
</dbReference>
<evidence type="ECO:0000256" key="6">
    <source>
        <dbReference type="ARBA" id="ARBA00022840"/>
    </source>
</evidence>
<dbReference type="Gene3D" id="2.130.10.10">
    <property type="entry name" value="YVTN repeat-like/Quinoprotein amine dehydrogenase"/>
    <property type="match status" value="1"/>
</dbReference>
<evidence type="ECO:0000256" key="8">
    <source>
        <dbReference type="ARBA" id="ARBA00023016"/>
    </source>
</evidence>
<feature type="region of interest" description="Disordered" evidence="14">
    <location>
        <begin position="717"/>
        <end position="783"/>
    </location>
</feature>
<dbReference type="GO" id="GO:0004694">
    <property type="term" value="F:eukaryotic translation initiation factor 2alpha kinase activity"/>
    <property type="evidence" value="ECO:0007669"/>
    <property type="project" value="TreeGrafter"/>
</dbReference>
<feature type="compositionally biased region" description="Basic and acidic residues" evidence="14">
    <location>
        <begin position="583"/>
        <end position="593"/>
    </location>
</feature>
<evidence type="ECO:0000259" key="16">
    <source>
        <dbReference type="PROSITE" id="PS50011"/>
    </source>
</evidence>
<evidence type="ECO:0000313" key="18">
    <source>
        <dbReference type="Proteomes" id="UP001432027"/>
    </source>
</evidence>
<dbReference type="FunFam" id="3.30.200.20:FF:000706">
    <property type="entry name" value="Protein kinase"/>
    <property type="match status" value="1"/>
</dbReference>
<dbReference type="InterPro" id="IPR000719">
    <property type="entry name" value="Prot_kinase_dom"/>
</dbReference>
<proteinExistence type="inferred from homology"/>
<keyword evidence="3 13" id="KW-0547">Nucleotide-binding</keyword>
<feature type="domain" description="Protein kinase" evidence="16">
    <location>
        <begin position="620"/>
        <end position="1044"/>
    </location>
</feature>
<evidence type="ECO:0000313" key="17">
    <source>
        <dbReference type="EMBL" id="GMT05702.1"/>
    </source>
</evidence>
<evidence type="ECO:0000256" key="1">
    <source>
        <dbReference type="ARBA" id="ARBA00004115"/>
    </source>
</evidence>
<dbReference type="AlphaFoldDB" id="A0AAV5UGJ4"/>
<evidence type="ECO:0000256" key="12">
    <source>
        <dbReference type="ARBA" id="ARBA00041500"/>
    </source>
</evidence>
<dbReference type="GO" id="GO:0005524">
    <property type="term" value="F:ATP binding"/>
    <property type="evidence" value="ECO:0007669"/>
    <property type="project" value="UniProtKB-UniRule"/>
</dbReference>
<dbReference type="InterPro" id="IPR011009">
    <property type="entry name" value="Kinase-like_dom_sf"/>
</dbReference>
<keyword evidence="8" id="KW-0346">Stress response</keyword>
<evidence type="ECO:0000256" key="5">
    <source>
        <dbReference type="ARBA" id="ARBA00022824"/>
    </source>
</evidence>
<keyword evidence="18" id="KW-1185">Reference proteome</keyword>
<dbReference type="Proteomes" id="UP001432027">
    <property type="component" value="Unassembled WGS sequence"/>
</dbReference>
<keyword evidence="5" id="KW-0256">Endoplasmic reticulum</keyword>
<comment type="caution">
    <text evidence="17">The sequence shown here is derived from an EMBL/GenBank/DDBJ whole genome shotgun (WGS) entry which is preliminary data.</text>
</comment>
<feature type="region of interest" description="Disordered" evidence="14">
    <location>
        <begin position="532"/>
        <end position="593"/>
    </location>
</feature>
<evidence type="ECO:0000256" key="3">
    <source>
        <dbReference type="ARBA" id="ARBA00022741"/>
    </source>
</evidence>
<dbReference type="SUPFAM" id="SSF50998">
    <property type="entry name" value="Quinoprotein alcohol dehydrogenase-like"/>
    <property type="match status" value="1"/>
</dbReference>
<dbReference type="PROSITE" id="PS50011">
    <property type="entry name" value="PROTEIN_KINASE_DOM"/>
    <property type="match status" value="1"/>
</dbReference>
<keyword evidence="2" id="KW-0808">Transferase</keyword>
<reference evidence="17" key="1">
    <citation type="submission" date="2023-10" db="EMBL/GenBank/DDBJ databases">
        <title>Genome assembly of Pristionchus species.</title>
        <authorList>
            <person name="Yoshida K."/>
            <person name="Sommer R.J."/>
        </authorList>
    </citation>
    <scope>NUCLEOTIDE SEQUENCE</scope>
    <source>
        <strain evidence="17">RS0144</strain>
    </source>
</reference>
<feature type="chain" id="PRO_5043607780" description="PRKR-like endoplasmic reticulum kinase" evidence="15">
    <location>
        <begin position="19"/>
        <end position="1054"/>
    </location>
</feature>
<name>A0AAV5UGJ4_9BILA</name>
<dbReference type="InterPro" id="IPR050339">
    <property type="entry name" value="CC_SR_Kinase"/>
</dbReference>
<dbReference type="PROSITE" id="PS00108">
    <property type="entry name" value="PROTEIN_KINASE_ST"/>
    <property type="match status" value="1"/>
</dbReference>
<dbReference type="GO" id="GO:0005789">
    <property type="term" value="C:endoplasmic reticulum membrane"/>
    <property type="evidence" value="ECO:0007669"/>
    <property type="project" value="UniProtKB-SubCell"/>
</dbReference>
<dbReference type="PANTHER" id="PTHR11042:SF91">
    <property type="entry name" value="EUKARYOTIC TRANSLATION INITIATION FACTOR 2-ALPHA KINASE"/>
    <property type="match status" value="1"/>
</dbReference>
<dbReference type="Gene3D" id="3.30.200.20">
    <property type="entry name" value="Phosphorylase Kinase, domain 1"/>
    <property type="match status" value="1"/>
</dbReference>
<dbReference type="EMBL" id="BTSX01000006">
    <property type="protein sequence ID" value="GMT05702.1"/>
    <property type="molecule type" value="Genomic_DNA"/>
</dbReference>
<keyword evidence="15" id="KW-0732">Signal</keyword>
<comment type="similarity">
    <text evidence="11">Belongs to the protein kinase superfamily. Ser/Thr protein kinase family. GCN2 subfamily.</text>
</comment>
<evidence type="ECO:0000256" key="7">
    <source>
        <dbReference type="ARBA" id="ARBA00022845"/>
    </source>
</evidence>
<evidence type="ECO:0000256" key="4">
    <source>
        <dbReference type="ARBA" id="ARBA00022777"/>
    </source>
</evidence>
<evidence type="ECO:0000256" key="13">
    <source>
        <dbReference type="PROSITE-ProRule" id="PRU10141"/>
    </source>
</evidence>
<keyword evidence="4" id="KW-0418">Kinase</keyword>
<sequence length="1054" mass="117097">MRLAPWLLLFSSAVLSSSESHNEIYYDGIVGEEEFAGDAVNEFSPPYEVSPRCCTDADPADLLVVSTMDGKVQALDVANEGRLVWQSDLDGAALLGGNLGKMEPLSAEGDRFVLVPSLDGSLYMFSMEQRVLEPIPLSTDMLLHSVRIGKEAVAGGKSISTTGVDPVTGKIRYHCTSAQCEQADDGRKPISTLVFRRVSHSLRAVDALNGSEKWNLSVSEYDATLVRQSTTVTESSSHKKNTKFIISPPKGTIRAIDSCGRTLWTTSLGVHIARSWHLDGYQLNEVSLFDSNIHSIANTNHEEKALTRPESLFYLGTIENDPFILCSEKLRKEMKRLSKQLEFIDQAGRRVDSNSKALIKAGGETYQVADGVLDEVLGRAFKQSISRLKERRKMREIAGPNEQIEEVDEMQIALPAPDELNTGALSHNSCEVPSDGVVMIGEDHIRNAEPHGDSRGDQGWFILRPSSSAKGLGGFLSPPAQCTAQFVKKSLRLENDVNPLWRLLAIFLLFVTGVIGMFKFAKLRRRWNQAEDAVDGVKTPGEVSQDRVDPLSVSLPPQTTEPSAPAAVRQTASDDVATAPANVKEEREVDAASRIRNMSTRSGSNNSASDNFESTFLRDYEPVKVLGRGGFGVVFEARNKLDQCHYAVKRIAVGNNEHAIERVLREVRAMAMLDHTCIIRYCHTWIERPPEGWQKETDKEMLEHMVARRKGIVDVIDPSNSTADEEESRAAVSTSSFGIEAPPILSNRTEDEESWADEPNDKSDGSEAYTSSEESSTDEEEKDFIKVAPLSERSDSIIFDRGSSKLSRDKSKRSSPEILQLDTNLALMTSVDEELLPCRSMANNVYLYIQMQLCHDKTLYAWLLANTTPEKREVARMKRWMRNLVSAVEYIHEKGLIHRDIKPQNIFFFGASDSLKIGDLGLVSKGTNDQQSQSEDSKRRSSSSISSLHTENVGTRTYMSPEQLANLPYTSKVDVFSLGLIFTELNVSFSTLMERSKVLSGLQNGLQPDHLQDRPELASFVALLTNKSPEERPTCKEILDSEFLRENRDTNLSI</sequence>
<dbReference type="Gene3D" id="1.10.510.10">
    <property type="entry name" value="Transferase(Phosphotransferase) domain 1"/>
    <property type="match status" value="1"/>
</dbReference>
<dbReference type="GO" id="GO:0005634">
    <property type="term" value="C:nucleus"/>
    <property type="evidence" value="ECO:0007669"/>
    <property type="project" value="TreeGrafter"/>
</dbReference>
<dbReference type="InterPro" id="IPR008271">
    <property type="entry name" value="Ser/Thr_kinase_AS"/>
</dbReference>
<keyword evidence="6 13" id="KW-0067">ATP-binding</keyword>
<organism evidence="17 18">
    <name type="scientific">Pristionchus entomophagus</name>
    <dbReference type="NCBI Taxonomy" id="358040"/>
    <lineage>
        <taxon>Eukaryota</taxon>
        <taxon>Metazoa</taxon>
        <taxon>Ecdysozoa</taxon>
        <taxon>Nematoda</taxon>
        <taxon>Chromadorea</taxon>
        <taxon>Rhabditida</taxon>
        <taxon>Rhabditina</taxon>
        <taxon>Diplogasteromorpha</taxon>
        <taxon>Diplogasteroidea</taxon>
        <taxon>Neodiplogasteridae</taxon>
        <taxon>Pristionchus</taxon>
    </lineage>
</organism>
<keyword evidence="10" id="KW-0834">Unfolded protein response</keyword>
<accession>A0AAV5UGJ4</accession>
<keyword evidence="9" id="KW-0325">Glycoprotein</keyword>
<evidence type="ECO:0000256" key="11">
    <source>
        <dbReference type="ARBA" id="ARBA00037982"/>
    </source>
</evidence>
<feature type="binding site" evidence="13">
    <location>
        <position position="649"/>
    </location>
    <ligand>
        <name>ATP</name>
        <dbReference type="ChEBI" id="CHEBI:30616"/>
    </ligand>
</feature>
<feature type="region of interest" description="Disordered" evidence="14">
    <location>
        <begin position="926"/>
        <end position="952"/>
    </location>
</feature>
<evidence type="ECO:0000256" key="10">
    <source>
        <dbReference type="ARBA" id="ARBA00023230"/>
    </source>
</evidence>